<dbReference type="RefSeq" id="WP_085784859.1">
    <property type="nucleotide sequence ID" value="NZ_CP008743.1"/>
</dbReference>
<comment type="function">
    <text evidence="10">Releases the supercoiling and torsional tension of DNA, which is introduced during the DNA replication and transcription, by transiently cleaving and rejoining one strand of the DNA duplex. Introduces a single-strand break via transesterification at a target site in duplex DNA. The scissile phosphodiester is attacked by the catalytic tyrosine of the enzyme, resulting in the formation of a DNA-(5'-phosphotyrosyl)-enzyme intermediate and the expulsion of a 3'-OH DNA strand. The free DNA strand then undergoes passage around the unbroken strand, thus removing DNA supercoils. Finally, in the religation step, the DNA 3'-OH attacks the covalent intermediate to expel the active-site tyrosine and restore the DNA phosphodiester backbone.</text>
</comment>
<dbReference type="InterPro" id="IPR023405">
    <property type="entry name" value="Topo_IA_core_domain"/>
</dbReference>
<feature type="site" description="Interaction with DNA" evidence="10">
    <location>
        <position position="158"/>
    </location>
</feature>
<dbReference type="Gene3D" id="1.10.290.10">
    <property type="entry name" value="Topoisomerase I, domain 4"/>
    <property type="match status" value="1"/>
</dbReference>
<gene>
    <name evidence="10" type="primary">topA</name>
    <name evidence="14" type="ORF">GQ61_08420</name>
</gene>
<evidence type="ECO:0000256" key="9">
    <source>
        <dbReference type="ARBA" id="ARBA00023235"/>
    </source>
</evidence>
<feature type="site" description="Interaction with DNA" evidence="10">
    <location>
        <position position="306"/>
    </location>
</feature>
<comment type="similarity">
    <text evidence="2 10">Belongs to the type IA topoisomerase family.</text>
</comment>
<dbReference type="PANTHER" id="PTHR42785:SF1">
    <property type="entry name" value="DNA TOPOISOMERASE"/>
    <property type="match status" value="1"/>
</dbReference>
<feature type="active site" description="O-(5'-phospho-DNA)-tyrosine intermediate" evidence="10">
    <location>
        <position position="304"/>
    </location>
</feature>
<evidence type="ECO:0000259" key="12">
    <source>
        <dbReference type="PROSITE" id="PS50880"/>
    </source>
</evidence>
<dbReference type="GO" id="GO:0003677">
    <property type="term" value="F:DNA binding"/>
    <property type="evidence" value="ECO:0007669"/>
    <property type="project" value="UniProtKB-KW"/>
</dbReference>
<dbReference type="PROSITE" id="PS00396">
    <property type="entry name" value="TOPO_IA_1"/>
    <property type="match status" value="1"/>
</dbReference>
<dbReference type="OrthoDB" id="9804262at2"/>
<dbReference type="InterPro" id="IPR005733">
    <property type="entry name" value="TopoI_bac-type"/>
</dbReference>
<evidence type="ECO:0000256" key="5">
    <source>
        <dbReference type="ARBA" id="ARBA00022833"/>
    </source>
</evidence>
<dbReference type="InterPro" id="IPR028612">
    <property type="entry name" value="Topoisom_1_IA"/>
</dbReference>
<dbReference type="PROSITE" id="PS50880">
    <property type="entry name" value="TOPRIM"/>
    <property type="match status" value="1"/>
</dbReference>
<dbReference type="EMBL" id="CP008743">
    <property type="protein sequence ID" value="ARN85303.1"/>
    <property type="molecule type" value="Genomic_DNA"/>
</dbReference>
<proteinExistence type="inferred from homology"/>
<dbReference type="STRING" id="1414854.GQ61_08420"/>
<dbReference type="InterPro" id="IPR013825">
    <property type="entry name" value="Topo_IA_cen_sub2"/>
</dbReference>
<keyword evidence="3" id="KW-0479">Metal-binding</keyword>
<evidence type="ECO:0000256" key="11">
    <source>
        <dbReference type="SAM" id="MobiDB-lite"/>
    </source>
</evidence>
<dbReference type="Pfam" id="PF01131">
    <property type="entry name" value="Topoisom_bac"/>
    <property type="match status" value="1"/>
</dbReference>
<evidence type="ECO:0000256" key="6">
    <source>
        <dbReference type="ARBA" id="ARBA00022842"/>
    </source>
</evidence>
<dbReference type="PANTHER" id="PTHR42785">
    <property type="entry name" value="DNA TOPOISOMERASE, TYPE IA, CORE"/>
    <property type="match status" value="1"/>
</dbReference>
<evidence type="ECO:0000256" key="4">
    <source>
        <dbReference type="ARBA" id="ARBA00022771"/>
    </source>
</evidence>
<evidence type="ECO:0000256" key="1">
    <source>
        <dbReference type="ARBA" id="ARBA00000213"/>
    </source>
</evidence>
<dbReference type="Pfam" id="PF01751">
    <property type="entry name" value="Toprim"/>
    <property type="match status" value="1"/>
</dbReference>
<evidence type="ECO:0000256" key="2">
    <source>
        <dbReference type="ARBA" id="ARBA00009446"/>
    </source>
</evidence>
<dbReference type="Gene3D" id="3.30.65.10">
    <property type="entry name" value="Bacterial Topoisomerase I, domain 1"/>
    <property type="match status" value="1"/>
</dbReference>
<dbReference type="SUPFAM" id="SSF57783">
    <property type="entry name" value="Zinc beta-ribbon"/>
    <property type="match status" value="1"/>
</dbReference>
<comment type="caution">
    <text evidence="10">Lacks conserved residue(s) required for the propagation of feature annotation.</text>
</comment>
<dbReference type="EC" id="5.6.2.1" evidence="10"/>
<dbReference type="SMART" id="SM00437">
    <property type="entry name" value="TOP1Ac"/>
    <property type="match status" value="1"/>
</dbReference>
<dbReference type="InterPro" id="IPR013498">
    <property type="entry name" value="Topo_IA_Znf"/>
</dbReference>
<feature type="site" description="Interaction with DNA" evidence="10">
    <location>
        <position position="143"/>
    </location>
</feature>
<evidence type="ECO:0000313" key="15">
    <source>
        <dbReference type="Proteomes" id="UP000237351"/>
    </source>
</evidence>
<dbReference type="Gene3D" id="1.10.460.10">
    <property type="entry name" value="Topoisomerase I, domain 2"/>
    <property type="match status" value="1"/>
</dbReference>
<dbReference type="HAMAP" id="MF_00952">
    <property type="entry name" value="Topoisom_1_prok"/>
    <property type="match status" value="1"/>
</dbReference>
<feature type="domain" description="Topo IA-type catalytic" evidence="13">
    <location>
        <begin position="132"/>
        <end position="568"/>
    </location>
</feature>
<dbReference type="InterPro" id="IPR013497">
    <property type="entry name" value="Topo_IA_cen"/>
</dbReference>
<reference evidence="14 15" key="1">
    <citation type="submission" date="2014-06" db="EMBL/GenBank/DDBJ databases">
        <title>The genome of the endonuclear symbiont Nucleicultrix amoebiphila.</title>
        <authorList>
            <person name="Schulz F."/>
            <person name="Horn M."/>
        </authorList>
    </citation>
    <scope>NUCLEOTIDE SEQUENCE [LARGE SCALE GENOMIC DNA]</scope>
    <source>
        <strain evidence="14 15">FS5</strain>
    </source>
</reference>
<dbReference type="Pfam" id="PF01396">
    <property type="entry name" value="Zn_ribbon_Top1"/>
    <property type="match status" value="1"/>
</dbReference>
<keyword evidence="7 10" id="KW-0799">Topoisomerase</keyword>
<dbReference type="InterPro" id="IPR013826">
    <property type="entry name" value="Topo_IA_cen_sub3"/>
</dbReference>
<dbReference type="SUPFAM" id="SSF56712">
    <property type="entry name" value="Prokaryotic type I DNA topoisomerase"/>
    <property type="match status" value="1"/>
</dbReference>
<feature type="region of interest" description="Disordered" evidence="11">
    <location>
        <begin position="777"/>
        <end position="796"/>
    </location>
</feature>
<keyword evidence="6" id="KW-0460">Magnesium</keyword>
<dbReference type="Gene3D" id="3.40.50.140">
    <property type="match status" value="1"/>
</dbReference>
<evidence type="ECO:0000256" key="10">
    <source>
        <dbReference type="HAMAP-Rule" id="MF_00952"/>
    </source>
</evidence>
<accession>A0A1W6N643</accession>
<dbReference type="SMART" id="SM00436">
    <property type="entry name" value="TOP1Bc"/>
    <property type="match status" value="1"/>
</dbReference>
<comment type="subunit">
    <text evidence="10">Monomer.</text>
</comment>
<evidence type="ECO:0000313" key="14">
    <source>
        <dbReference type="EMBL" id="ARN85303.1"/>
    </source>
</evidence>
<dbReference type="InterPro" id="IPR034149">
    <property type="entry name" value="TOPRIM_TopoI"/>
</dbReference>
<dbReference type="NCBIfam" id="TIGR01051">
    <property type="entry name" value="topA_bact"/>
    <property type="match status" value="1"/>
</dbReference>
<dbReference type="InterPro" id="IPR003601">
    <property type="entry name" value="Topo_IA_2"/>
</dbReference>
<feature type="site" description="Interaction with DNA" evidence="10">
    <location>
        <position position="146"/>
    </location>
</feature>
<dbReference type="GO" id="GO:0006265">
    <property type="term" value="P:DNA topological change"/>
    <property type="evidence" value="ECO:0007669"/>
    <property type="project" value="UniProtKB-UniRule"/>
</dbReference>
<evidence type="ECO:0000256" key="3">
    <source>
        <dbReference type="ARBA" id="ARBA00022723"/>
    </source>
</evidence>
<feature type="site" description="Interaction with DNA" evidence="10">
    <location>
        <position position="32"/>
    </location>
</feature>
<dbReference type="SMART" id="SM00493">
    <property type="entry name" value="TOPRIM"/>
    <property type="match status" value="1"/>
</dbReference>
<dbReference type="InterPro" id="IPR023406">
    <property type="entry name" value="Topo_IA_AS"/>
</dbReference>
<evidence type="ECO:0000256" key="8">
    <source>
        <dbReference type="ARBA" id="ARBA00023125"/>
    </source>
</evidence>
<dbReference type="InterPro" id="IPR013824">
    <property type="entry name" value="Topo_IA_cen_sub1"/>
</dbReference>
<protein>
    <recommendedName>
        <fullName evidence="10">DNA topoisomerase 1</fullName>
        <ecNumber evidence="10">5.6.2.1</ecNumber>
    </recommendedName>
    <alternativeName>
        <fullName evidence="10">DNA topoisomerase I</fullName>
    </alternativeName>
</protein>
<dbReference type="InterPro" id="IPR000380">
    <property type="entry name" value="Topo_IA"/>
</dbReference>
<feature type="region of interest" description="Disordered" evidence="11">
    <location>
        <begin position="334"/>
        <end position="358"/>
    </location>
</feature>
<dbReference type="GO" id="GO:0003917">
    <property type="term" value="F:DNA topoisomerase type I (single strand cut, ATP-independent) activity"/>
    <property type="evidence" value="ECO:0007669"/>
    <property type="project" value="UniProtKB-UniRule"/>
</dbReference>
<feature type="site" description="Interaction with DNA" evidence="10">
    <location>
        <position position="499"/>
    </location>
</feature>
<dbReference type="InterPro" id="IPR003602">
    <property type="entry name" value="Topo_IA_DNA-bd_dom"/>
</dbReference>
<dbReference type="CDD" id="cd03363">
    <property type="entry name" value="TOPRIM_TopoIA_TopoI"/>
    <property type="match status" value="1"/>
</dbReference>
<keyword evidence="15" id="KW-1185">Reference proteome</keyword>
<dbReference type="Gene3D" id="2.70.20.10">
    <property type="entry name" value="Topoisomerase I, domain 3"/>
    <property type="match status" value="1"/>
</dbReference>
<sequence length="796" mass="89750">MKKVVVVESPSKAKTINKYLGEDYQVLASYGHVRDLPSKSGSVDPDHDFKMIWESAEGSEKNIDDIAKALKKADTLYLATDPDREGEAISWHVQEVLKEKKLTTNLDVKRVVFFEVTKNAVKNAIENPRELNPSLVDAYLARRALDYLVGFSLSPLLWHKLPGSRSAGRVQSVALRLIAQRETEIDNFKAQEYWTVAADFEGEKSKKISAKLTHLKGEKLDKFSLNNEKLAHEAETLIQKSQYKVNKIEKKQVKRNPAAPFITSTLQQEASRKLGYSARKTMQLAQKLYEGVSLGSETIGLITYMRTDSVTLANEAIANIRSFIQKTYGDKHLPGSPRTYKSSTKNAQEAHEAIRPTDFSRSPTAIQSYLEGDLFKLYDLIWKRTVASQMESAVIDQVGIDFSNQDRSIILRATGSTISFDGFLKVYEEGKDDEENEENRTLPSVTENEPFDLKAVHPEQHFTQPPPRFTEASLVKKLEELGIGRPSTYASILSTLVDRKYVHIEKRQMVPEPLGRLVTAFLEGYFKQYVEYDFTAKLEEHLDEIANGKETRLDVLRNFWHAFHQALLQAKDLKITDVINRLNQDLSAFIFAGEDQRDGHYACPKCSNGELSLKLGKYGAFVGCSNYPECNYTRQLVKRDSEQTSNLEDAQKETFETRVLGLDPKTDTDVSVKKGPYGFYLEWALKTVTKNKKEKPKRLALPKGANPQTITLDEALAVGALPRTLGNHPETKEPVTVGIGRFGPYIKHNNSFTSLGKDYDVMTVTLDEALAVLEIAKSKPKRPRAKAPVKKSKKKK</sequence>
<keyword evidence="5" id="KW-0862">Zinc</keyword>
<evidence type="ECO:0000259" key="13">
    <source>
        <dbReference type="PROSITE" id="PS52039"/>
    </source>
</evidence>
<dbReference type="PRINTS" id="PR00417">
    <property type="entry name" value="PRTPISMRASEI"/>
</dbReference>
<dbReference type="Pfam" id="PF13368">
    <property type="entry name" value="Toprim_C_rpt"/>
    <property type="match status" value="2"/>
</dbReference>
<name>A0A1W6N643_9PROT</name>
<keyword evidence="4" id="KW-0863">Zinc-finger</keyword>
<dbReference type="GO" id="GO:0005694">
    <property type="term" value="C:chromosome"/>
    <property type="evidence" value="ECO:0007669"/>
    <property type="project" value="InterPro"/>
</dbReference>
<dbReference type="Proteomes" id="UP000237351">
    <property type="component" value="Chromosome"/>
</dbReference>
<dbReference type="KEGG" id="naf:GQ61_08420"/>
<dbReference type="CDD" id="cd00186">
    <property type="entry name" value="TOP1Ac"/>
    <property type="match status" value="1"/>
</dbReference>
<feature type="region of interest" description="Interaction with DNA" evidence="10">
    <location>
        <begin position="166"/>
        <end position="171"/>
    </location>
</feature>
<comment type="catalytic activity">
    <reaction evidence="1 10">
        <text>ATP-independent breakage of single-stranded DNA, followed by passage and rejoining.</text>
        <dbReference type="EC" id="5.6.2.1"/>
    </reaction>
</comment>
<dbReference type="GO" id="GO:0008270">
    <property type="term" value="F:zinc ion binding"/>
    <property type="evidence" value="ECO:0007669"/>
    <property type="project" value="UniProtKB-KW"/>
</dbReference>
<keyword evidence="8 10" id="KW-0238">DNA-binding</keyword>
<feature type="site" description="Interaction with DNA" evidence="10">
    <location>
        <position position="142"/>
    </location>
</feature>
<dbReference type="InterPro" id="IPR025589">
    <property type="entry name" value="Toprim_C_rpt"/>
</dbReference>
<feature type="domain" description="Toprim" evidence="12">
    <location>
        <begin position="2"/>
        <end position="116"/>
    </location>
</feature>
<evidence type="ECO:0000256" key="7">
    <source>
        <dbReference type="ARBA" id="ARBA00023029"/>
    </source>
</evidence>
<dbReference type="AlphaFoldDB" id="A0A1W6N643"/>
<dbReference type="PROSITE" id="PS52039">
    <property type="entry name" value="TOPO_IA_2"/>
    <property type="match status" value="1"/>
</dbReference>
<organism evidence="14 15">
    <name type="scientific">Candidatus Nucleicultrix amoebiphila FS5</name>
    <dbReference type="NCBI Taxonomy" id="1414854"/>
    <lineage>
        <taxon>Bacteria</taxon>
        <taxon>Pseudomonadati</taxon>
        <taxon>Pseudomonadota</taxon>
        <taxon>Alphaproteobacteria</taxon>
        <taxon>Holosporales</taxon>
        <taxon>Candidatus Nucleicultricaceae</taxon>
        <taxon>Candidatus Nucleicultrix</taxon>
    </lineage>
</organism>
<dbReference type="InterPro" id="IPR006171">
    <property type="entry name" value="TOPRIM_dom"/>
</dbReference>
<feature type="compositionally biased region" description="Basic residues" evidence="11">
    <location>
        <begin position="778"/>
        <end position="796"/>
    </location>
</feature>
<keyword evidence="9 10" id="KW-0413">Isomerase</keyword>